<dbReference type="EMBL" id="AACS02000006">
    <property type="protein sequence ID" value="EAU84140.2"/>
    <property type="molecule type" value="Genomic_DNA"/>
</dbReference>
<feature type="compositionally biased region" description="Low complexity" evidence="1">
    <location>
        <begin position="26"/>
        <end position="49"/>
    </location>
</feature>
<dbReference type="VEuPathDB" id="FungiDB:CC1G_08681"/>
<feature type="compositionally biased region" description="Polar residues" evidence="1">
    <location>
        <begin position="381"/>
        <end position="392"/>
    </location>
</feature>
<dbReference type="STRING" id="240176.A8NZF7"/>
<dbReference type="PANTHER" id="PTHR48125">
    <property type="entry name" value="LP07818P1"/>
    <property type="match status" value="1"/>
</dbReference>
<gene>
    <name evidence="3" type="ORF">CC1G_08681</name>
</gene>
<feature type="compositionally biased region" description="Acidic residues" evidence="1">
    <location>
        <begin position="975"/>
        <end position="984"/>
    </location>
</feature>
<dbReference type="InterPro" id="IPR037191">
    <property type="entry name" value="VPS9_dom_sf"/>
</dbReference>
<dbReference type="SUPFAM" id="SSF109993">
    <property type="entry name" value="VPS9 domain"/>
    <property type="match status" value="1"/>
</dbReference>
<protein>
    <recommendedName>
        <fullName evidence="2">VPS9 domain-containing protein</fullName>
    </recommendedName>
</protein>
<reference evidence="3 4" key="1">
    <citation type="journal article" date="2010" name="Proc. Natl. Acad. Sci. U.S.A.">
        <title>Insights into evolution of multicellular fungi from the assembled chromosomes of the mushroom Coprinopsis cinerea (Coprinus cinereus).</title>
        <authorList>
            <person name="Stajich J.E."/>
            <person name="Wilke S.K."/>
            <person name="Ahren D."/>
            <person name="Au C.H."/>
            <person name="Birren B.W."/>
            <person name="Borodovsky M."/>
            <person name="Burns C."/>
            <person name="Canback B."/>
            <person name="Casselton L.A."/>
            <person name="Cheng C.K."/>
            <person name="Deng J."/>
            <person name="Dietrich F.S."/>
            <person name="Fargo D.C."/>
            <person name="Farman M.L."/>
            <person name="Gathman A.C."/>
            <person name="Goldberg J."/>
            <person name="Guigo R."/>
            <person name="Hoegger P.J."/>
            <person name="Hooker J.B."/>
            <person name="Huggins A."/>
            <person name="James T.Y."/>
            <person name="Kamada T."/>
            <person name="Kilaru S."/>
            <person name="Kodira C."/>
            <person name="Kues U."/>
            <person name="Kupfer D."/>
            <person name="Kwan H.S."/>
            <person name="Lomsadze A."/>
            <person name="Li W."/>
            <person name="Lilly W.W."/>
            <person name="Ma L.J."/>
            <person name="Mackey A.J."/>
            <person name="Manning G."/>
            <person name="Martin F."/>
            <person name="Muraguchi H."/>
            <person name="Natvig D.O."/>
            <person name="Palmerini H."/>
            <person name="Ramesh M.A."/>
            <person name="Rehmeyer C.J."/>
            <person name="Roe B.A."/>
            <person name="Shenoy N."/>
            <person name="Stanke M."/>
            <person name="Ter-Hovhannisyan V."/>
            <person name="Tunlid A."/>
            <person name="Velagapudi R."/>
            <person name="Vision T.J."/>
            <person name="Zeng Q."/>
            <person name="Zolan M.E."/>
            <person name="Pukkila P.J."/>
        </authorList>
    </citation>
    <scope>NUCLEOTIDE SEQUENCE [LARGE SCALE GENOMIC DNA]</scope>
    <source>
        <strain evidence="4">Okayama-7 / 130 / ATCC MYA-4618 / FGSC 9003</strain>
    </source>
</reference>
<feature type="region of interest" description="Disordered" evidence="1">
    <location>
        <begin position="192"/>
        <end position="227"/>
    </location>
</feature>
<dbReference type="eggNOG" id="KOG0672">
    <property type="taxonomic scope" value="Eukaryota"/>
</dbReference>
<dbReference type="Pfam" id="PF02204">
    <property type="entry name" value="VPS9"/>
    <property type="match status" value="1"/>
</dbReference>
<dbReference type="Proteomes" id="UP000001861">
    <property type="component" value="Unassembled WGS sequence"/>
</dbReference>
<feature type="compositionally biased region" description="Acidic residues" evidence="1">
    <location>
        <begin position="991"/>
        <end position="1003"/>
    </location>
</feature>
<dbReference type="OrthoDB" id="10264848at2759"/>
<feature type="compositionally biased region" description="Low complexity" evidence="1">
    <location>
        <begin position="965"/>
        <end position="974"/>
    </location>
</feature>
<feature type="region of interest" description="Disordered" evidence="1">
    <location>
        <begin position="739"/>
        <end position="777"/>
    </location>
</feature>
<feature type="region of interest" description="Disordered" evidence="1">
    <location>
        <begin position="577"/>
        <end position="666"/>
    </location>
</feature>
<sequence length="1213" mass="130054">MSSLSRATGTAAHPLDPNAAKYVPYTPRQRGTPAATTTTTVHPTSPGQTNINATTKLQLMHLKAAAQNVGLDSSTIGWAILEKLQEDDEWAEILTTGKAGLFLPLEPASSTDKITSEFIRDHIYFSSHSEVVTLSGLRGQLKGETLTFRSSLSPTSRLFGDLVNPNTRSATFTRLPPLPHFTNSYPKVLVQSPPTVLPLPPRATPPTKPPLPPRPRPSNPNSRIIGNPFASLFGASPKVTPAPIPPSPPASLLSIESNSDAPIEITIQTTSHQLVFPVISKAINKTLRSELREMLSSAGVEDWVIDRVSEFTSGWMPFVRKPPGSATRKTLESLKHPEKQVKDKEYEVNPCEGNPDAVADWVQEFFSTLEQDLRTSSALVKKSASTSSLHSQSDADDEKSVKEKQEEQEEDLETRLMDVMEAVERAISALFYDRLFIQAPTSEPIPPPSPDAVLSSRISSLNKLDLSLEHLDVIVDEEIKPELNAVVRACGDMLSQLDSCRCPADKAAVMVAAHKVLVDGLSRLPPIRLKPASDAQSHSPLPPPKPLEKKPSEPQLGHINMMRSTSSQSIPREVEAGYGYEDEKTPTVASMTRMSSTDSRNIPSPLPLSTPLPAEFASQEERRRRSESPLPPLPPSPPPPTRSEPVLEKVSEAPKPKQPSEPTPISGDTLFPLLIFSVVCSNPPNLFSNLYFVQRYRVPSSTRTGEESYCLINLMAVAEFLVNVDLESLGLSAEGAEGGGILAGTPSSRRSSFSLSSRSSTPTSPHHPILALGSTHGGLRNKIDQQVDAIADSANKVISGVVDSSFGILRAFPFLPGQKEQGLGNHSVEGGHHGHGPSGGSSRPTTPGAEKPPSKPVFGNLLRRDAPMSTSPTSTTGQYPPLSSSVPNQSTPSGGFSLSSLTSSIPISIPIPSRSRASSSVGGEEGQQLVSVSRPASVKSRSSVKSKSSIKGLKGLRIRVGGSAGSSSASYTGSDDSEDDDEDSGSGSDSGSEEDNDSEEEGEAEGRAGAISTKRSTASFQSFESMVRAEKAKERERKKKKRSKNNEDAGVDESGLATAVPSTNSPSETNRPPRTSLSDRLARVSSNLKASDPSLLLPSASTGRSPSPSQSPVSSRSPSPIPRSLSPQPWYPPRATSPGLQHQHPGMRAQSHPDPRSLPPPQHQAHPVLRLAPPNPYFLTTPASELRLSEVGELLREYRRLVEGVRSVGGFVE</sequence>
<dbReference type="OMA" id="VKSNPPH"/>
<dbReference type="Gene3D" id="1.20.1050.80">
    <property type="entry name" value="VPS9 domain"/>
    <property type="match status" value="2"/>
</dbReference>
<feature type="compositionally biased region" description="Polar residues" evidence="1">
    <location>
        <begin position="587"/>
        <end position="602"/>
    </location>
</feature>
<accession>A8NZF7</accession>
<feature type="compositionally biased region" description="Pro residues" evidence="1">
    <location>
        <begin position="629"/>
        <end position="642"/>
    </location>
</feature>
<evidence type="ECO:0000259" key="2">
    <source>
        <dbReference type="PROSITE" id="PS51205"/>
    </source>
</evidence>
<feature type="domain" description="VPS9" evidence="2">
    <location>
        <begin position="448"/>
        <end position="730"/>
    </location>
</feature>
<feature type="region of interest" description="Disordered" evidence="1">
    <location>
        <begin position="381"/>
        <end position="412"/>
    </location>
</feature>
<feature type="region of interest" description="Disordered" evidence="1">
    <location>
        <begin position="912"/>
        <end position="1176"/>
    </location>
</feature>
<feature type="region of interest" description="Disordered" evidence="1">
    <location>
        <begin position="820"/>
        <end position="899"/>
    </location>
</feature>
<feature type="region of interest" description="Disordered" evidence="1">
    <location>
        <begin position="1"/>
        <end position="49"/>
    </location>
</feature>
<dbReference type="PANTHER" id="PTHR48125:SF12">
    <property type="entry name" value="AT HOOK TRANSCRIPTION FACTOR FAMILY-RELATED"/>
    <property type="match status" value="1"/>
</dbReference>
<dbReference type="HOGENOM" id="CLU_009189_0_0_1"/>
<comment type="caution">
    <text evidence="3">The sequence shown here is derived from an EMBL/GenBank/DDBJ whole genome shotgun (WGS) entry which is preliminary data.</text>
</comment>
<name>A8NZF7_COPC7</name>
<dbReference type="InParanoid" id="A8NZF7"/>
<feature type="compositionally biased region" description="Polar residues" evidence="1">
    <location>
        <begin position="1013"/>
        <end position="1024"/>
    </location>
</feature>
<dbReference type="AlphaFoldDB" id="A8NZF7"/>
<feature type="compositionally biased region" description="Polar residues" evidence="1">
    <location>
        <begin position="868"/>
        <end position="889"/>
    </location>
</feature>
<keyword evidence="4" id="KW-1185">Reference proteome</keyword>
<feature type="compositionally biased region" description="Low complexity" evidence="1">
    <location>
        <begin position="1088"/>
        <end position="1128"/>
    </location>
</feature>
<evidence type="ECO:0000313" key="3">
    <source>
        <dbReference type="EMBL" id="EAU84140.2"/>
    </source>
</evidence>
<evidence type="ECO:0000313" key="4">
    <source>
        <dbReference type="Proteomes" id="UP000001861"/>
    </source>
</evidence>
<feature type="compositionally biased region" description="Pro residues" evidence="1">
    <location>
        <begin position="195"/>
        <end position="218"/>
    </location>
</feature>
<feature type="region of interest" description="Disordered" evidence="1">
    <location>
        <begin position="528"/>
        <end position="557"/>
    </location>
</feature>
<feature type="compositionally biased region" description="Polar residues" evidence="1">
    <location>
        <begin position="1060"/>
        <end position="1078"/>
    </location>
</feature>
<feature type="compositionally biased region" description="Low complexity" evidence="1">
    <location>
        <begin position="930"/>
        <end position="951"/>
    </location>
</feature>
<feature type="compositionally biased region" description="Basic and acidic residues" evidence="1">
    <location>
        <begin position="645"/>
        <end position="655"/>
    </location>
</feature>
<dbReference type="PROSITE" id="PS51205">
    <property type="entry name" value="VPS9"/>
    <property type="match status" value="1"/>
</dbReference>
<dbReference type="InterPro" id="IPR003123">
    <property type="entry name" value="VPS9"/>
</dbReference>
<proteinExistence type="predicted"/>
<evidence type="ECO:0000256" key="1">
    <source>
        <dbReference type="SAM" id="MobiDB-lite"/>
    </source>
</evidence>
<organism evidence="3 4">
    <name type="scientific">Coprinopsis cinerea (strain Okayama-7 / 130 / ATCC MYA-4618 / FGSC 9003)</name>
    <name type="common">Inky cap fungus</name>
    <name type="synonym">Hormographiella aspergillata</name>
    <dbReference type="NCBI Taxonomy" id="240176"/>
    <lineage>
        <taxon>Eukaryota</taxon>
        <taxon>Fungi</taxon>
        <taxon>Dikarya</taxon>
        <taxon>Basidiomycota</taxon>
        <taxon>Agaricomycotina</taxon>
        <taxon>Agaricomycetes</taxon>
        <taxon>Agaricomycetidae</taxon>
        <taxon>Agaricales</taxon>
        <taxon>Agaricineae</taxon>
        <taxon>Psathyrellaceae</taxon>
        <taxon>Coprinopsis</taxon>
    </lineage>
</organism>
<feature type="compositionally biased region" description="Low complexity" evidence="1">
    <location>
        <begin position="743"/>
        <end position="764"/>
    </location>
</feature>
<dbReference type="RefSeq" id="XP_001837668.2">
    <property type="nucleotide sequence ID" value="XM_001837616.2"/>
</dbReference>
<dbReference type="KEGG" id="cci:CC1G_08681"/>
<dbReference type="GeneID" id="6014230"/>
<feature type="compositionally biased region" description="Low complexity" evidence="1">
    <location>
        <begin position="890"/>
        <end position="899"/>
    </location>
</feature>